<dbReference type="EMBL" id="UFAJ01000219">
    <property type="protein sequence ID" value="SSD59862.1"/>
    <property type="molecule type" value="Genomic_DNA"/>
</dbReference>
<evidence type="ECO:0000256" key="1">
    <source>
        <dbReference type="ARBA" id="ARBA00000971"/>
    </source>
</evidence>
<dbReference type="GO" id="GO:0005730">
    <property type="term" value="C:nucleolus"/>
    <property type="evidence" value="ECO:0007669"/>
    <property type="project" value="TreeGrafter"/>
</dbReference>
<dbReference type="InterPro" id="IPR041232">
    <property type="entry name" value="NPL"/>
</dbReference>
<evidence type="ECO:0000256" key="3">
    <source>
        <dbReference type="ARBA" id="ARBA00023110"/>
    </source>
</evidence>
<keyword evidence="10" id="KW-1185">Reference proteome</keyword>
<dbReference type="Pfam" id="PF17800">
    <property type="entry name" value="NPL"/>
    <property type="match status" value="1"/>
</dbReference>
<dbReference type="VEuPathDB" id="FungiDB:SCODWIG_01623"/>
<comment type="catalytic activity">
    <reaction evidence="1 5 6">
        <text>[protein]-peptidylproline (omega=180) = [protein]-peptidylproline (omega=0)</text>
        <dbReference type="Rhea" id="RHEA:16237"/>
        <dbReference type="Rhea" id="RHEA-COMP:10747"/>
        <dbReference type="Rhea" id="RHEA-COMP:10748"/>
        <dbReference type="ChEBI" id="CHEBI:83833"/>
        <dbReference type="ChEBI" id="CHEBI:83834"/>
        <dbReference type="EC" id="5.2.1.8"/>
    </reaction>
</comment>
<organism evidence="9 10">
    <name type="scientific">Saccharomycodes ludwigii</name>
    <dbReference type="NCBI Taxonomy" id="36035"/>
    <lineage>
        <taxon>Eukaryota</taxon>
        <taxon>Fungi</taxon>
        <taxon>Dikarya</taxon>
        <taxon>Ascomycota</taxon>
        <taxon>Saccharomycotina</taxon>
        <taxon>Saccharomycetes</taxon>
        <taxon>Saccharomycodales</taxon>
        <taxon>Saccharomycodaceae</taxon>
        <taxon>Saccharomycodes</taxon>
    </lineage>
</organism>
<dbReference type="PANTHER" id="PTHR43811:SF19">
    <property type="entry name" value="39 KDA FK506-BINDING NUCLEAR PROTEIN"/>
    <property type="match status" value="1"/>
</dbReference>
<feature type="compositionally biased region" description="Acidic residues" evidence="7">
    <location>
        <begin position="61"/>
        <end position="86"/>
    </location>
</feature>
<gene>
    <name evidence="9" type="ORF">SCODWIG_01623</name>
</gene>
<dbReference type="PANTHER" id="PTHR43811">
    <property type="entry name" value="FKBP-TYPE PEPTIDYL-PROLYL CIS-TRANS ISOMERASE FKPA"/>
    <property type="match status" value="1"/>
</dbReference>
<evidence type="ECO:0000256" key="5">
    <source>
        <dbReference type="PIRNR" id="PIRNR001473"/>
    </source>
</evidence>
<evidence type="ECO:0000313" key="9">
    <source>
        <dbReference type="EMBL" id="SSD59862.1"/>
    </source>
</evidence>
<name>A0A376B5G5_9ASCO</name>
<evidence type="ECO:0000256" key="4">
    <source>
        <dbReference type="ARBA" id="ARBA00023235"/>
    </source>
</evidence>
<dbReference type="OrthoDB" id="77911at2759"/>
<dbReference type="Gene3D" id="3.10.50.40">
    <property type="match status" value="1"/>
</dbReference>
<feature type="compositionally biased region" description="Basic and acidic residues" evidence="7">
    <location>
        <begin position="268"/>
        <end position="289"/>
    </location>
</feature>
<comment type="similarity">
    <text evidence="2">Belongs to the FKBP-type PPIase family. FKBP3/4 subfamily.</text>
</comment>
<accession>A0A376B5G5</accession>
<feature type="compositionally biased region" description="Acidic residues" evidence="7">
    <location>
        <begin position="186"/>
        <end position="221"/>
    </location>
</feature>
<keyword evidence="3 5" id="KW-0697">Rotamase</keyword>
<feature type="compositionally biased region" description="Acidic residues" evidence="7">
    <location>
        <begin position="243"/>
        <end position="267"/>
    </location>
</feature>
<feature type="region of interest" description="Disordered" evidence="7">
    <location>
        <begin position="171"/>
        <end position="317"/>
    </location>
</feature>
<feature type="compositionally biased region" description="Basic and acidic residues" evidence="7">
    <location>
        <begin position="222"/>
        <end position="242"/>
    </location>
</feature>
<feature type="domain" description="PPIase FKBP-type" evidence="8">
    <location>
        <begin position="353"/>
        <end position="440"/>
    </location>
</feature>
<evidence type="ECO:0000259" key="8">
    <source>
        <dbReference type="PROSITE" id="PS50059"/>
    </source>
</evidence>
<dbReference type="GO" id="GO:0000785">
    <property type="term" value="C:chromatin"/>
    <property type="evidence" value="ECO:0007669"/>
    <property type="project" value="TreeGrafter"/>
</dbReference>
<dbReference type="InterPro" id="IPR023566">
    <property type="entry name" value="PPIase_Fpr3/Fpr4-like"/>
</dbReference>
<feature type="compositionally biased region" description="Basic and acidic residues" evidence="7">
    <location>
        <begin position="297"/>
        <end position="306"/>
    </location>
</feature>
<keyword evidence="4 5" id="KW-0413">Isomerase</keyword>
<dbReference type="GO" id="GO:0003755">
    <property type="term" value="F:peptidyl-prolyl cis-trans isomerase activity"/>
    <property type="evidence" value="ECO:0007669"/>
    <property type="project" value="UniProtKB-KW"/>
</dbReference>
<dbReference type="Pfam" id="PF00254">
    <property type="entry name" value="FKBP_C"/>
    <property type="match status" value="1"/>
</dbReference>
<dbReference type="PIRSF" id="PIRSF001473">
    <property type="entry name" value="FK506-bp_FPR3"/>
    <property type="match status" value="1"/>
</dbReference>
<dbReference type="InterPro" id="IPR001179">
    <property type="entry name" value="PPIase_FKBP_dom"/>
</dbReference>
<dbReference type="InterPro" id="IPR046357">
    <property type="entry name" value="PPIase_dom_sf"/>
</dbReference>
<dbReference type="EC" id="5.2.1.8" evidence="5"/>
<evidence type="ECO:0000256" key="2">
    <source>
        <dbReference type="ARBA" id="ARBA00007838"/>
    </source>
</evidence>
<dbReference type="AlphaFoldDB" id="A0A376B5G5"/>
<dbReference type="FunFam" id="3.10.50.40:FF:000006">
    <property type="entry name" value="Peptidyl-prolyl cis-trans isomerase"/>
    <property type="match status" value="1"/>
</dbReference>
<dbReference type="SUPFAM" id="SSF54534">
    <property type="entry name" value="FKBP-like"/>
    <property type="match status" value="1"/>
</dbReference>
<dbReference type="PROSITE" id="PS50059">
    <property type="entry name" value="FKBP_PPIASE"/>
    <property type="match status" value="1"/>
</dbReference>
<sequence length="440" mass="49889">MSDLLPLATYNLKVDPFKPTPAINISTPVTARLTLAAVDPEAVDEDGKPSTLKIIKRNPEFADDDDDILGDYDEDEVDVEEEEEEKEEKAKGKGKRKSKGKENQKKKTVEEEEDDEDDDYYEEDEDDEFQEYVIVTLSPKGQMQQTLDLTIAPEEEILFVVEGSYPIHLSGNFVKHPFDDHMDGYYSDDGEEDDDDEEDEDEDELDDDYEDALDELEDASDVEGRIEEMIEDEKEQKGKKENDDEDDEDEDEDDVEEEVEEEIEVEEEKPKKKSESNKKRKAEEEESNNKKQKKVQFKKDLEEGPTNKKAIGTKTEKKQKKVEEAQKVKTQVLEGGIIIEDRVTGTGKKAKRGDKIGMRYVGKLKKNGKVFDKNTKGKPFVFKLGRGEVIKGWDIGVAGMCVGGERRIIIPAAYAYGTQALPGIPGNSDLTFDVKLVSMK</sequence>
<protein>
    <recommendedName>
        <fullName evidence="5">FK506-binding protein</fullName>
        <ecNumber evidence="5">5.2.1.8</ecNumber>
    </recommendedName>
</protein>
<feature type="compositionally biased region" description="Acidic residues" evidence="7">
    <location>
        <begin position="110"/>
        <end position="128"/>
    </location>
</feature>
<feature type="compositionally biased region" description="Basic and acidic residues" evidence="7">
    <location>
        <begin position="100"/>
        <end position="109"/>
    </location>
</feature>
<dbReference type="Gene3D" id="2.60.120.340">
    <property type="entry name" value="Nucleoplasmin core domain"/>
    <property type="match status" value="1"/>
</dbReference>
<reference evidence="10" key="1">
    <citation type="submission" date="2018-06" db="EMBL/GenBank/DDBJ databases">
        <authorList>
            <person name="Guldener U."/>
        </authorList>
    </citation>
    <scope>NUCLEOTIDE SEQUENCE [LARGE SCALE GENOMIC DNA]</scope>
    <source>
        <strain evidence="10">UTAD17</strain>
    </source>
</reference>
<dbReference type="Proteomes" id="UP000262825">
    <property type="component" value="Unassembled WGS sequence"/>
</dbReference>
<proteinExistence type="inferred from homology"/>
<evidence type="ECO:0000256" key="6">
    <source>
        <dbReference type="PROSITE-ProRule" id="PRU00277"/>
    </source>
</evidence>
<feature type="region of interest" description="Disordered" evidence="7">
    <location>
        <begin position="39"/>
        <end position="128"/>
    </location>
</feature>
<evidence type="ECO:0000313" key="10">
    <source>
        <dbReference type="Proteomes" id="UP000262825"/>
    </source>
</evidence>
<evidence type="ECO:0000256" key="7">
    <source>
        <dbReference type="SAM" id="MobiDB-lite"/>
    </source>
</evidence>